<name>A0ABP0URP7_9BRYO</name>
<reference evidence="1" key="1">
    <citation type="submission" date="2024-02" db="EMBL/GenBank/DDBJ databases">
        <authorList>
            <consortium name="ELIXIR-Norway"/>
            <consortium name="Elixir Norway"/>
        </authorList>
    </citation>
    <scope>NUCLEOTIDE SEQUENCE</scope>
</reference>
<keyword evidence="2" id="KW-1185">Reference proteome</keyword>
<protein>
    <submittedName>
        <fullName evidence="1">Uncharacterized protein</fullName>
    </submittedName>
</protein>
<accession>A0ABP0URP7</accession>
<dbReference type="Proteomes" id="UP001497512">
    <property type="component" value="Chromosome 6"/>
</dbReference>
<evidence type="ECO:0000313" key="1">
    <source>
        <dbReference type="EMBL" id="CAK9228476.1"/>
    </source>
</evidence>
<proteinExistence type="predicted"/>
<organism evidence="1 2">
    <name type="scientific">Sphagnum troendelagicum</name>
    <dbReference type="NCBI Taxonomy" id="128251"/>
    <lineage>
        <taxon>Eukaryota</taxon>
        <taxon>Viridiplantae</taxon>
        <taxon>Streptophyta</taxon>
        <taxon>Embryophyta</taxon>
        <taxon>Bryophyta</taxon>
        <taxon>Sphagnophytina</taxon>
        <taxon>Sphagnopsida</taxon>
        <taxon>Sphagnales</taxon>
        <taxon>Sphagnaceae</taxon>
        <taxon>Sphagnum</taxon>
    </lineage>
</organism>
<evidence type="ECO:0000313" key="2">
    <source>
        <dbReference type="Proteomes" id="UP001497512"/>
    </source>
</evidence>
<dbReference type="EMBL" id="OZ019898">
    <property type="protein sequence ID" value="CAK9228476.1"/>
    <property type="molecule type" value="Genomic_DNA"/>
</dbReference>
<sequence length="119" mass="12634">MHLVANGSDLAISQDPSEFQCSGRVGEGFQHIVNPVEWSARAGGYVADPVFRLNAAIKGVKAPGDATDDDVFIVSVRDVEVHAQVWEALPLLCLLVPDVLDFGVSMTHEGATFALATDA</sequence>
<gene>
    <name evidence="1" type="ORF">CSSPTR1EN2_LOCUS19116</name>
</gene>